<dbReference type="EMBL" id="CATQJA010002707">
    <property type="protein sequence ID" value="CAJ0586158.1"/>
    <property type="molecule type" value="Genomic_DNA"/>
</dbReference>
<dbReference type="AlphaFoldDB" id="A0AA36GF81"/>
<protein>
    <submittedName>
        <fullName evidence="1">Uncharacterized protein</fullName>
    </submittedName>
</protein>
<sequence length="192" mass="21133">MPSFFRKLCSLCGCGDPEDDMNGAYDRLSEDENGDVVRVRGNDQYATPYPIDRADANGYYGTPGKPNEEAMLNGIVNETQEGIIDVTQNDGITLPTNEYMSRYNAYSDAINKHDVATTAAPAEAFSLESGWTGMPIKHRYILDDSGAKINDRYQKTELAYDKYEEYSGLVAEISTAVNGMAVANQKELLGTL</sequence>
<gene>
    <name evidence="1" type="ORF">MSPICULIGERA_LOCUS24165</name>
</gene>
<evidence type="ECO:0000313" key="1">
    <source>
        <dbReference type="EMBL" id="CAJ0586158.1"/>
    </source>
</evidence>
<keyword evidence="2" id="KW-1185">Reference proteome</keyword>
<name>A0AA36GF81_9BILA</name>
<reference evidence="1" key="1">
    <citation type="submission" date="2023-06" db="EMBL/GenBank/DDBJ databases">
        <authorList>
            <person name="Delattre M."/>
        </authorList>
    </citation>
    <scope>NUCLEOTIDE SEQUENCE</scope>
    <source>
        <strain evidence="1">AF72</strain>
    </source>
</reference>
<dbReference type="Proteomes" id="UP001177023">
    <property type="component" value="Unassembled WGS sequence"/>
</dbReference>
<organism evidence="1 2">
    <name type="scientific">Mesorhabditis spiculigera</name>
    <dbReference type="NCBI Taxonomy" id="96644"/>
    <lineage>
        <taxon>Eukaryota</taxon>
        <taxon>Metazoa</taxon>
        <taxon>Ecdysozoa</taxon>
        <taxon>Nematoda</taxon>
        <taxon>Chromadorea</taxon>
        <taxon>Rhabditida</taxon>
        <taxon>Rhabditina</taxon>
        <taxon>Rhabditomorpha</taxon>
        <taxon>Rhabditoidea</taxon>
        <taxon>Rhabditidae</taxon>
        <taxon>Mesorhabditinae</taxon>
        <taxon>Mesorhabditis</taxon>
    </lineage>
</organism>
<feature type="non-terminal residue" evidence="1">
    <location>
        <position position="1"/>
    </location>
</feature>
<evidence type="ECO:0000313" key="2">
    <source>
        <dbReference type="Proteomes" id="UP001177023"/>
    </source>
</evidence>
<accession>A0AA36GF81</accession>
<comment type="caution">
    <text evidence="1">The sequence shown here is derived from an EMBL/GenBank/DDBJ whole genome shotgun (WGS) entry which is preliminary data.</text>
</comment>
<proteinExistence type="predicted"/>